<evidence type="ECO:0000256" key="1">
    <source>
        <dbReference type="ARBA" id="ARBA00022448"/>
    </source>
</evidence>
<gene>
    <name evidence="4" type="primary">tauB</name>
    <name evidence="4" type="ORF">17-2_00082</name>
</gene>
<keyword evidence="2" id="KW-0547">Nucleotide-binding</keyword>
<sequence>MPANALAIYCKRIGAQLTYSDDVSVSDIFQNINSYIADDYFKYKVNSFVCTKISELPDVFIVENKADDFGVYERVVDGFCCISNNPPKEDYSFLGKKIIILRSYPKSLDALVIYNLIRKKVPKASMLFIPLVVFSLLIPFYSNIFNSRLVYSSSLTSVLYITILFVFFVLLEMFFRIAVYKSVERMNVKNSVMLNNFIVYILSVTSDKTALSTSRTIETSASLYWKASSTAIVDISLLVAFFICMVFMLGEYSFLLSLYYIIFSFFCVYSRFESYQKAIKKIGLVGEKIIEHFSLHSNRAQTLYSNFDTLRHELFIRDNVSEGLNGSLNLHNHQWAEILKLNSFISMAVMYIACYLSVSDGNLPVSAIIAVMIINSRLSSAITALVGNVYNIRMNLYQVKSGLLKLMEKNECRGGDKVYVSHIDCLCLENITIEPHGRATLSSYNAKFYTGDVVTVLGSVGAGKSTLLRCIVGKNELQHGVIRYNKINAYNIDILTYQKEIAFYDTSFRFFHGSLRFNFNLYGVYDSDRILEIIHDCCPKLNVDSAFLDEMNADDLFFSAGEKQKLIISMILEKKPSLIVLDEPTAFMQGNEGLAFIKRLVERHRGAIFFIATHDSMLKQIGNKSIHIKQEMMPKKIFINTPAVGA</sequence>
<evidence type="ECO:0000313" key="4">
    <source>
        <dbReference type="EMBL" id="AQZ20032.1"/>
    </source>
</evidence>
<evidence type="ECO:0000256" key="2">
    <source>
        <dbReference type="ARBA" id="ARBA00022741"/>
    </source>
</evidence>
<dbReference type="RefSeq" id="WP_089613070.1">
    <property type="nucleotide sequence ID" value="NZ_FZGH01000082.1"/>
</dbReference>
<dbReference type="InterPro" id="IPR027417">
    <property type="entry name" value="P-loop_NTPase"/>
</dbReference>
<dbReference type="InterPro" id="IPR003439">
    <property type="entry name" value="ABC_transporter-like_ATP-bd"/>
</dbReference>
<geneLocation type="plasmid" evidence="4">
    <name>pGD17-2</name>
</geneLocation>
<evidence type="ECO:0000256" key="3">
    <source>
        <dbReference type="ARBA" id="ARBA00022840"/>
    </source>
</evidence>
<dbReference type="SUPFAM" id="SSF52540">
    <property type="entry name" value="P-loop containing nucleoside triphosphate hydrolases"/>
    <property type="match status" value="1"/>
</dbReference>
<dbReference type="GO" id="GO:0016887">
    <property type="term" value="F:ATP hydrolysis activity"/>
    <property type="evidence" value="ECO:0007669"/>
    <property type="project" value="InterPro"/>
</dbReference>
<dbReference type="EMBL" id="KY075650">
    <property type="protein sequence ID" value="AQZ20032.1"/>
    <property type="molecule type" value="Genomic_DNA"/>
</dbReference>
<keyword evidence="1" id="KW-0813">Transport</keyword>
<accession>A0A1U9XEX0</accession>
<dbReference type="Pfam" id="PF00005">
    <property type="entry name" value="ABC_tran"/>
    <property type="match status" value="1"/>
</dbReference>
<proteinExistence type="predicted"/>
<dbReference type="InterPro" id="IPR050153">
    <property type="entry name" value="Metal_Ion_Import_ABC"/>
</dbReference>
<dbReference type="PROSITE" id="PS50893">
    <property type="entry name" value="ABC_TRANSPORTER_2"/>
    <property type="match status" value="1"/>
</dbReference>
<dbReference type="InterPro" id="IPR017871">
    <property type="entry name" value="ABC_transporter-like_CS"/>
</dbReference>
<dbReference type="SMART" id="SM00382">
    <property type="entry name" value="AAA"/>
    <property type="match status" value="1"/>
</dbReference>
<dbReference type="GO" id="GO:0005524">
    <property type="term" value="F:ATP binding"/>
    <property type="evidence" value="ECO:0007669"/>
    <property type="project" value="UniProtKB-KW"/>
</dbReference>
<dbReference type="InterPro" id="IPR003593">
    <property type="entry name" value="AAA+_ATPase"/>
</dbReference>
<dbReference type="AlphaFoldDB" id="A0A1U9XEX0"/>
<organism evidence="4">
    <name type="scientific">Escherichia coli</name>
    <dbReference type="NCBI Taxonomy" id="562"/>
    <lineage>
        <taxon>Bacteria</taxon>
        <taxon>Pseudomonadati</taxon>
        <taxon>Pseudomonadota</taxon>
        <taxon>Gammaproteobacteria</taxon>
        <taxon>Enterobacterales</taxon>
        <taxon>Enterobacteriaceae</taxon>
        <taxon>Escherichia</taxon>
    </lineage>
</organism>
<protein>
    <submittedName>
        <fullName evidence="4">Taurine import ATP-binding protein TauB</fullName>
    </submittedName>
</protein>
<keyword evidence="3 4" id="KW-0067">ATP-binding</keyword>
<reference evidence="4" key="1">
    <citation type="submission" date="2016-10" db="EMBL/GenBank/DDBJ databases">
        <authorList>
            <person name="Sun J."/>
        </authorList>
    </citation>
    <scope>NUCLEOTIDE SEQUENCE</scope>
    <source>
        <strain evidence="4">GD17</strain>
        <plasmid evidence="4">pGD17-2</plasmid>
    </source>
</reference>
<keyword evidence="4" id="KW-0614">Plasmid</keyword>
<dbReference type="PANTHER" id="PTHR42734">
    <property type="entry name" value="METAL TRANSPORT SYSTEM ATP-BINDING PROTEIN TM_0124-RELATED"/>
    <property type="match status" value="1"/>
</dbReference>
<name>A0A1U9XEX0_ECOLX</name>
<dbReference type="PROSITE" id="PS00211">
    <property type="entry name" value="ABC_TRANSPORTER_1"/>
    <property type="match status" value="1"/>
</dbReference>
<dbReference type="Gene3D" id="3.40.50.300">
    <property type="entry name" value="P-loop containing nucleotide triphosphate hydrolases"/>
    <property type="match status" value="1"/>
</dbReference>